<evidence type="ECO:0000256" key="1">
    <source>
        <dbReference type="ARBA" id="ARBA00006484"/>
    </source>
</evidence>
<dbReference type="Pfam" id="PF13561">
    <property type="entry name" value="adh_short_C2"/>
    <property type="match status" value="1"/>
</dbReference>
<gene>
    <name evidence="3" type="ORF">CGZ93_14035</name>
</gene>
<accession>A0A255GUT8</accession>
<evidence type="ECO:0000256" key="2">
    <source>
        <dbReference type="ARBA" id="ARBA00023002"/>
    </source>
</evidence>
<dbReference type="Gene3D" id="3.40.50.720">
    <property type="entry name" value="NAD(P)-binding Rossmann-like Domain"/>
    <property type="match status" value="1"/>
</dbReference>
<dbReference type="EMBL" id="NMVQ01000043">
    <property type="protein sequence ID" value="OYO18556.1"/>
    <property type="molecule type" value="Genomic_DNA"/>
</dbReference>
<dbReference type="SUPFAM" id="SSF51735">
    <property type="entry name" value="NAD(P)-binding Rossmann-fold domains"/>
    <property type="match status" value="1"/>
</dbReference>
<dbReference type="PRINTS" id="PR00080">
    <property type="entry name" value="SDRFAMILY"/>
</dbReference>
<dbReference type="Proteomes" id="UP000216311">
    <property type="component" value="Unassembled WGS sequence"/>
</dbReference>
<comment type="caution">
    <text evidence="3">The sequence shown here is derived from an EMBL/GenBank/DDBJ whole genome shotgun (WGS) entry which is preliminary data.</text>
</comment>
<dbReference type="PANTHER" id="PTHR43639:SF1">
    <property type="entry name" value="SHORT-CHAIN DEHYDROGENASE_REDUCTASE FAMILY PROTEIN"/>
    <property type="match status" value="1"/>
</dbReference>
<sequence length="250" mass="25957">MGVLDGKTALVTGGGRGIGRAIAERLGRDGARVGIHYGHNEKAALEAVSAITGDGGEAFAMRADFTASDAASQIRQNLEQHADRLDVLVNNAGIGDVRKPMADVTEAEFDRLFSVNAKAVFFVTQALLPILRDGGRVINMSANLTRGGVEGYLMTYAMSKAPIDTFTVALAKELGPRGVTVNAVAPGVIDTDMNTGWLGNEQARAFVSGLSPLGRVAKPTDVADVVAFLASSDSGWLTGQRIEASGGAGI</sequence>
<dbReference type="FunFam" id="3.40.50.720:FF:000084">
    <property type="entry name" value="Short-chain dehydrogenase reductase"/>
    <property type="match status" value="1"/>
</dbReference>
<keyword evidence="4" id="KW-1185">Reference proteome</keyword>
<protein>
    <submittedName>
        <fullName evidence="3">Short-chain dehydrogenase</fullName>
    </submittedName>
</protein>
<dbReference type="InterPro" id="IPR036291">
    <property type="entry name" value="NAD(P)-bd_dom_sf"/>
</dbReference>
<evidence type="ECO:0000313" key="3">
    <source>
        <dbReference type="EMBL" id="OYO18556.1"/>
    </source>
</evidence>
<dbReference type="OrthoDB" id="154414at2"/>
<comment type="similarity">
    <text evidence="1">Belongs to the short-chain dehydrogenases/reductases (SDR) family.</text>
</comment>
<dbReference type="AlphaFoldDB" id="A0A255GUT8"/>
<dbReference type="GO" id="GO:0016491">
    <property type="term" value="F:oxidoreductase activity"/>
    <property type="evidence" value="ECO:0007669"/>
    <property type="project" value="UniProtKB-KW"/>
</dbReference>
<evidence type="ECO:0000313" key="4">
    <source>
        <dbReference type="Proteomes" id="UP000216311"/>
    </source>
</evidence>
<dbReference type="PRINTS" id="PR00081">
    <property type="entry name" value="GDHRDH"/>
</dbReference>
<reference evidence="3 4" key="1">
    <citation type="submission" date="2017-07" db="EMBL/GenBank/DDBJ databases">
        <title>Draft whole genome sequences of clinical Proprionibacteriaceae strains.</title>
        <authorList>
            <person name="Bernier A.-M."/>
            <person name="Bernard K."/>
            <person name="Domingo M.-C."/>
        </authorList>
    </citation>
    <scope>NUCLEOTIDE SEQUENCE [LARGE SCALE GENOMIC DNA]</scope>
    <source>
        <strain evidence="3 4">NML 130396</strain>
    </source>
</reference>
<keyword evidence="2" id="KW-0560">Oxidoreductase</keyword>
<dbReference type="InterPro" id="IPR002347">
    <property type="entry name" value="SDR_fam"/>
</dbReference>
<dbReference type="RefSeq" id="WP_094364790.1">
    <property type="nucleotide sequence ID" value="NZ_NMVQ01000043.1"/>
</dbReference>
<organism evidence="3 4">
    <name type="scientific">Enemella dayhoffiae</name>
    <dbReference type="NCBI Taxonomy" id="2016507"/>
    <lineage>
        <taxon>Bacteria</taxon>
        <taxon>Bacillati</taxon>
        <taxon>Actinomycetota</taxon>
        <taxon>Actinomycetes</taxon>
        <taxon>Propionibacteriales</taxon>
        <taxon>Propionibacteriaceae</taxon>
        <taxon>Enemella</taxon>
    </lineage>
</organism>
<proteinExistence type="inferred from homology"/>
<name>A0A255GUT8_9ACTN</name>
<dbReference type="PANTHER" id="PTHR43639">
    <property type="entry name" value="OXIDOREDUCTASE, SHORT-CHAIN DEHYDROGENASE/REDUCTASE FAMILY (AFU_ORTHOLOGUE AFUA_5G02870)"/>
    <property type="match status" value="1"/>
</dbReference>